<dbReference type="EMBL" id="CP024793">
    <property type="protein sequence ID" value="AUB44234.1"/>
    <property type="molecule type" value="Genomic_DNA"/>
</dbReference>
<keyword evidence="3" id="KW-1185">Reference proteome</keyword>
<evidence type="ECO:0000313" key="2">
    <source>
        <dbReference type="EMBL" id="AUB44234.1"/>
    </source>
</evidence>
<feature type="region of interest" description="Disordered" evidence="1">
    <location>
        <begin position="1"/>
        <end position="25"/>
    </location>
</feature>
<accession>A0A2K8T962</accession>
<geneLocation type="plasmid" evidence="3">
    <name>pnfsy08</name>
</geneLocation>
<organism evidence="2 3">
    <name type="scientific">Nostoc flagelliforme CCNUN1</name>
    <dbReference type="NCBI Taxonomy" id="2038116"/>
    <lineage>
        <taxon>Bacteria</taxon>
        <taxon>Bacillati</taxon>
        <taxon>Cyanobacteriota</taxon>
        <taxon>Cyanophyceae</taxon>
        <taxon>Nostocales</taxon>
        <taxon>Nostocaceae</taxon>
        <taxon>Nostoc</taxon>
    </lineage>
</organism>
<feature type="compositionally biased region" description="Gly residues" evidence="1">
    <location>
        <begin position="8"/>
        <end position="20"/>
    </location>
</feature>
<name>A0A2K8T962_9NOSO</name>
<proteinExistence type="predicted"/>
<evidence type="ECO:0000256" key="1">
    <source>
        <dbReference type="SAM" id="MobiDB-lite"/>
    </source>
</evidence>
<reference evidence="2 3" key="1">
    <citation type="submission" date="2017-11" db="EMBL/GenBank/DDBJ databases">
        <title>Complete genome of a free-living desiccation-tolerant cyanobacterium and its photosynthetic adaptation to extreme terrestrial habitat.</title>
        <authorList>
            <person name="Shang J."/>
        </authorList>
    </citation>
    <scope>NUCLEOTIDE SEQUENCE [LARGE SCALE GENOMIC DNA]</scope>
    <source>
        <strain evidence="2 3">CCNUN1</strain>
        <plasmid evidence="3">pnfsy08</plasmid>
    </source>
</reference>
<dbReference type="Proteomes" id="UP000232003">
    <property type="component" value="Plasmid pNFSY08"/>
</dbReference>
<gene>
    <name evidence="2" type="ORF">COO91_10457</name>
</gene>
<keyword evidence="2" id="KW-0614">Plasmid</keyword>
<protein>
    <submittedName>
        <fullName evidence="2">Uncharacterized protein</fullName>
    </submittedName>
</protein>
<evidence type="ECO:0000313" key="3">
    <source>
        <dbReference type="Proteomes" id="UP000232003"/>
    </source>
</evidence>
<sequence length="64" mass="6651">MRGKEAGGRGQGAGGRGQGAGSREQGEEKELFFNISLFHIAQESFLSPLLLCSSAPLLLCSSAP</sequence>
<dbReference type="AlphaFoldDB" id="A0A2K8T962"/>
<dbReference type="KEGG" id="nfl:COO91_10457"/>